<evidence type="ECO:0000313" key="9">
    <source>
        <dbReference type="Proteomes" id="UP000219111"/>
    </source>
</evidence>
<dbReference type="PANTHER" id="PTHR36838:SF1">
    <property type="entry name" value="SLR1864 PROTEIN"/>
    <property type="match status" value="1"/>
</dbReference>
<feature type="transmembrane region" description="Helical" evidence="7">
    <location>
        <begin position="65"/>
        <end position="87"/>
    </location>
</feature>
<comment type="subcellular location">
    <subcellularLocation>
        <location evidence="1">Membrane</location>
        <topology evidence="1">Multi-pass membrane protein</topology>
    </subcellularLocation>
</comment>
<dbReference type="InterPro" id="IPR004776">
    <property type="entry name" value="Mem_transp_PIN-like"/>
</dbReference>
<feature type="transmembrane region" description="Helical" evidence="7">
    <location>
        <begin position="227"/>
        <end position="245"/>
    </location>
</feature>
<evidence type="ECO:0008006" key="10">
    <source>
        <dbReference type="Google" id="ProtNLM"/>
    </source>
</evidence>
<dbReference type="AlphaFoldDB" id="A0A285S5T0"/>
<evidence type="ECO:0000256" key="5">
    <source>
        <dbReference type="ARBA" id="ARBA00022989"/>
    </source>
</evidence>
<dbReference type="Pfam" id="PF03547">
    <property type="entry name" value="Mem_trans"/>
    <property type="match status" value="1"/>
</dbReference>
<keyword evidence="4 7" id="KW-0812">Transmembrane</keyword>
<evidence type="ECO:0000256" key="1">
    <source>
        <dbReference type="ARBA" id="ARBA00004141"/>
    </source>
</evidence>
<feature type="transmembrane region" description="Helical" evidence="7">
    <location>
        <begin position="198"/>
        <end position="215"/>
    </location>
</feature>
<evidence type="ECO:0000256" key="4">
    <source>
        <dbReference type="ARBA" id="ARBA00022692"/>
    </source>
</evidence>
<dbReference type="RefSeq" id="WP_176518572.1">
    <property type="nucleotide sequence ID" value="NZ_OBMT01000003.1"/>
</dbReference>
<keyword evidence="5 7" id="KW-1133">Transmembrane helix</keyword>
<name>A0A285S5T0_9RHOB</name>
<dbReference type="GO" id="GO:0016020">
    <property type="term" value="C:membrane"/>
    <property type="evidence" value="ECO:0007669"/>
    <property type="project" value="UniProtKB-SubCell"/>
</dbReference>
<evidence type="ECO:0000256" key="7">
    <source>
        <dbReference type="SAM" id="Phobius"/>
    </source>
</evidence>
<accession>A0A285S5T0</accession>
<evidence type="ECO:0000256" key="3">
    <source>
        <dbReference type="ARBA" id="ARBA00022475"/>
    </source>
</evidence>
<dbReference type="EMBL" id="OBMT01000003">
    <property type="protein sequence ID" value="SOC02686.1"/>
    <property type="molecule type" value="Genomic_DNA"/>
</dbReference>
<feature type="transmembrane region" description="Helical" evidence="7">
    <location>
        <begin position="251"/>
        <end position="272"/>
    </location>
</feature>
<keyword evidence="6 7" id="KW-0472">Membrane</keyword>
<protein>
    <recommendedName>
        <fullName evidence="10">Malonate transporter</fullName>
    </recommendedName>
</protein>
<keyword evidence="2" id="KW-0813">Transport</keyword>
<evidence type="ECO:0000313" key="8">
    <source>
        <dbReference type="EMBL" id="SOC02686.1"/>
    </source>
</evidence>
<dbReference type="PANTHER" id="PTHR36838">
    <property type="entry name" value="AUXIN EFFLUX CARRIER FAMILY PROTEIN"/>
    <property type="match status" value="1"/>
</dbReference>
<feature type="transmembrane region" description="Helical" evidence="7">
    <location>
        <begin position="107"/>
        <end position="133"/>
    </location>
</feature>
<feature type="transmembrane region" description="Helical" evidence="7">
    <location>
        <begin position="36"/>
        <end position="53"/>
    </location>
</feature>
<gene>
    <name evidence="8" type="ORF">SAMN05877831_103212</name>
</gene>
<feature type="transmembrane region" description="Helical" evidence="7">
    <location>
        <begin position="279"/>
        <end position="302"/>
    </location>
</feature>
<dbReference type="Proteomes" id="UP000219111">
    <property type="component" value="Unassembled WGS sequence"/>
</dbReference>
<sequence length="304" mass="31486">MLTVLALLLPVYLLVAIGWAVVRTRWVAGGEMGSLGRLVLRVFIPATLFYALARAPLHETLRLDYLAAYAAASVAIWGLTLALSLGLGNSRADAGLEAMGASVSNSAYFGLPVVTMVFGADTAFRVFALHLLVENLVTLPLAIGLMETAGGRVSFGRLAATTLRNPLLIASVAGLGYAATGLPLPETLARTFEMLNPVAAPVALLVIGAAVAELSPGALGWAAVRLVPLKLVVFPALVGAAMLAFSVDPVLARAGILNAAVPMMSSFALFGLNYGRPQLAATALILTTAVSFFTLTGLVAFLEI</sequence>
<evidence type="ECO:0000256" key="6">
    <source>
        <dbReference type="ARBA" id="ARBA00023136"/>
    </source>
</evidence>
<evidence type="ECO:0000256" key="2">
    <source>
        <dbReference type="ARBA" id="ARBA00022448"/>
    </source>
</evidence>
<dbReference type="GO" id="GO:0055085">
    <property type="term" value="P:transmembrane transport"/>
    <property type="evidence" value="ECO:0007669"/>
    <property type="project" value="InterPro"/>
</dbReference>
<reference evidence="9" key="1">
    <citation type="submission" date="2017-08" db="EMBL/GenBank/DDBJ databases">
        <authorList>
            <person name="Varghese N."/>
            <person name="Submissions S."/>
        </authorList>
    </citation>
    <scope>NUCLEOTIDE SEQUENCE [LARGE SCALE GENOMIC DNA]</scope>
    <source>
        <strain evidence="9">JA276</strain>
    </source>
</reference>
<proteinExistence type="predicted"/>
<keyword evidence="3" id="KW-1003">Cell membrane</keyword>
<organism evidence="8 9">
    <name type="scientific">Rhodobacter maris</name>
    <dbReference type="NCBI Taxonomy" id="446682"/>
    <lineage>
        <taxon>Bacteria</taxon>
        <taxon>Pseudomonadati</taxon>
        <taxon>Pseudomonadota</taxon>
        <taxon>Alphaproteobacteria</taxon>
        <taxon>Rhodobacterales</taxon>
        <taxon>Rhodobacter group</taxon>
        <taxon>Rhodobacter</taxon>
    </lineage>
</organism>
<feature type="transmembrane region" description="Helical" evidence="7">
    <location>
        <begin position="154"/>
        <end position="178"/>
    </location>
</feature>
<keyword evidence="9" id="KW-1185">Reference proteome</keyword>